<evidence type="ECO:0000313" key="6">
    <source>
        <dbReference type="Proteomes" id="UP000035265"/>
    </source>
</evidence>
<dbReference type="Proteomes" id="UP000035265">
    <property type="component" value="Unassembled WGS sequence"/>
</dbReference>
<evidence type="ECO:0000259" key="4">
    <source>
        <dbReference type="PROSITE" id="PS51186"/>
    </source>
</evidence>
<comment type="similarity">
    <text evidence="3">Belongs to the acetyltransferase family. RimJ subfamily.</text>
</comment>
<dbReference type="PANTHER" id="PTHR43792:SF8">
    <property type="entry name" value="[RIBOSOMAL PROTEIN US5]-ALANINE N-ACETYLTRANSFERASE"/>
    <property type="match status" value="1"/>
</dbReference>
<dbReference type="PROSITE" id="PS51186">
    <property type="entry name" value="GNAT"/>
    <property type="match status" value="1"/>
</dbReference>
<keyword evidence="6" id="KW-1185">Reference proteome</keyword>
<dbReference type="STRING" id="264251.FB00_08600"/>
<dbReference type="InterPro" id="IPR051531">
    <property type="entry name" value="N-acetyltransferase"/>
</dbReference>
<dbReference type="SUPFAM" id="SSF55729">
    <property type="entry name" value="Acyl-CoA N-acyltransferases (Nat)"/>
    <property type="match status" value="1"/>
</dbReference>
<evidence type="ECO:0000256" key="3">
    <source>
        <dbReference type="ARBA" id="ARBA00038502"/>
    </source>
</evidence>
<feature type="domain" description="N-acetyltransferase" evidence="4">
    <location>
        <begin position="28"/>
        <end position="194"/>
    </location>
</feature>
<reference evidence="5 6" key="1">
    <citation type="submission" date="2014-05" db="EMBL/GenBank/DDBJ databases">
        <title>Cellulosimicrobium funkei U11 genome.</title>
        <authorList>
            <person name="Hu C."/>
            <person name="Gong Y."/>
            <person name="Wan W."/>
            <person name="Jiang M."/>
        </authorList>
    </citation>
    <scope>NUCLEOTIDE SEQUENCE [LARGE SCALE GENOMIC DNA]</scope>
    <source>
        <strain evidence="5 6">U11</strain>
    </source>
</reference>
<gene>
    <name evidence="5" type="ORF">FB00_08600</name>
</gene>
<dbReference type="GO" id="GO:0008999">
    <property type="term" value="F:protein-N-terminal-alanine acetyltransferase activity"/>
    <property type="evidence" value="ECO:0007669"/>
    <property type="project" value="TreeGrafter"/>
</dbReference>
<dbReference type="EMBL" id="JNBQ01000006">
    <property type="protein sequence ID" value="KLN35195.1"/>
    <property type="molecule type" value="Genomic_DNA"/>
</dbReference>
<protein>
    <submittedName>
        <fullName evidence="5">Alanine acetyltransferase</fullName>
    </submittedName>
</protein>
<dbReference type="RefSeq" id="WP_047232450.1">
    <property type="nucleotide sequence ID" value="NZ_JNBQ01000006.1"/>
</dbReference>
<keyword evidence="2" id="KW-0012">Acyltransferase</keyword>
<dbReference type="InterPro" id="IPR000182">
    <property type="entry name" value="GNAT_dom"/>
</dbReference>
<name>A0A0H2KNV3_9MICO</name>
<dbReference type="InterPro" id="IPR016181">
    <property type="entry name" value="Acyl_CoA_acyltransferase"/>
</dbReference>
<proteinExistence type="inferred from homology"/>
<keyword evidence="1 5" id="KW-0808">Transferase</keyword>
<dbReference type="AlphaFoldDB" id="A0A0H2KNV3"/>
<organism evidence="5 6">
    <name type="scientific">Cellulosimicrobium funkei</name>
    <dbReference type="NCBI Taxonomy" id="264251"/>
    <lineage>
        <taxon>Bacteria</taxon>
        <taxon>Bacillati</taxon>
        <taxon>Actinomycetota</taxon>
        <taxon>Actinomycetes</taxon>
        <taxon>Micrococcales</taxon>
        <taxon>Promicromonosporaceae</taxon>
        <taxon>Cellulosimicrobium</taxon>
    </lineage>
</organism>
<dbReference type="Gene3D" id="3.40.630.30">
    <property type="match status" value="1"/>
</dbReference>
<dbReference type="GO" id="GO:0005737">
    <property type="term" value="C:cytoplasm"/>
    <property type="evidence" value="ECO:0007669"/>
    <property type="project" value="TreeGrafter"/>
</dbReference>
<comment type="caution">
    <text evidence="5">The sequence shown here is derived from an EMBL/GenBank/DDBJ whole genome shotgun (WGS) entry which is preliminary data.</text>
</comment>
<dbReference type="PATRIC" id="fig|264251.5.peg.1749"/>
<accession>A0A0H2KNV3</accession>
<evidence type="ECO:0000256" key="2">
    <source>
        <dbReference type="ARBA" id="ARBA00023315"/>
    </source>
</evidence>
<sequence length="216" mass="23994">MTHKITRGWTVTKPWPVTLRDDTLGGSIVLRPLRRRDANAWMRLRAHNADWLERWEGTSPRPGSGGGPPTFAEYVRVLSAQARAGSSLPFAVELDGELVGQLTVSSITYGSLCGASIGYWVSEHVAGRGVIPTSVAMATDYCFAVLGLHRIEINIRPENGPSLRVVEKLGLRDEGVRERFLHIQGAWRDHRTFAITSEEVPDGLLARWQATRRETI</sequence>
<evidence type="ECO:0000313" key="5">
    <source>
        <dbReference type="EMBL" id="KLN35195.1"/>
    </source>
</evidence>
<dbReference type="Pfam" id="PF13302">
    <property type="entry name" value="Acetyltransf_3"/>
    <property type="match status" value="1"/>
</dbReference>
<dbReference type="PANTHER" id="PTHR43792">
    <property type="entry name" value="GNAT FAMILY, PUTATIVE (AFU_ORTHOLOGUE AFUA_3G00765)-RELATED-RELATED"/>
    <property type="match status" value="1"/>
</dbReference>
<evidence type="ECO:0000256" key="1">
    <source>
        <dbReference type="ARBA" id="ARBA00022679"/>
    </source>
</evidence>